<evidence type="ECO:0000259" key="6">
    <source>
        <dbReference type="Pfam" id="PF07992"/>
    </source>
</evidence>
<evidence type="ECO:0000256" key="5">
    <source>
        <dbReference type="ARBA" id="ARBA00023002"/>
    </source>
</evidence>
<keyword evidence="8" id="KW-1185">Reference proteome</keyword>
<proteinExistence type="inferred from homology"/>
<evidence type="ECO:0000256" key="1">
    <source>
        <dbReference type="ARBA" id="ARBA00001974"/>
    </source>
</evidence>
<dbReference type="PANTHER" id="PTHR42913">
    <property type="entry name" value="APOPTOSIS-INDUCING FACTOR 1"/>
    <property type="match status" value="1"/>
</dbReference>
<dbReference type="InterPro" id="IPR036188">
    <property type="entry name" value="FAD/NAD-bd_sf"/>
</dbReference>
<dbReference type="Gene3D" id="3.50.50.100">
    <property type="match status" value="1"/>
</dbReference>
<feature type="non-terminal residue" evidence="7">
    <location>
        <position position="273"/>
    </location>
</feature>
<dbReference type="InterPro" id="IPR023753">
    <property type="entry name" value="FAD/NAD-binding_dom"/>
</dbReference>
<dbReference type="EC" id="1.6.99.3" evidence="7"/>
<comment type="similarity">
    <text evidence="2">Belongs to the NADH dehydrogenase family.</text>
</comment>
<evidence type="ECO:0000256" key="2">
    <source>
        <dbReference type="ARBA" id="ARBA00005272"/>
    </source>
</evidence>
<evidence type="ECO:0000313" key="8">
    <source>
        <dbReference type="Proteomes" id="UP000180235"/>
    </source>
</evidence>
<dbReference type="SUPFAM" id="SSF51905">
    <property type="entry name" value="FAD/NAD(P)-binding domain"/>
    <property type="match status" value="2"/>
</dbReference>
<reference evidence="7 8" key="1">
    <citation type="submission" date="2016-10" db="EMBL/GenBank/DDBJ databases">
        <title>Description of Gloeomargarita lithophora gen. nov., sp. nov., a thylakoid-bearing basal-branching cyanobacterium with intracellular carbonates, and proposal for Gloeomargaritales ord. nov.</title>
        <authorList>
            <person name="Moreira D."/>
            <person name="Tavera R."/>
            <person name="Benzerara K."/>
            <person name="Skouri-Panet F."/>
            <person name="Couradeau E."/>
            <person name="Gerard E."/>
            <person name="Loussert C."/>
            <person name="Novelo E."/>
            <person name="Zivanovic Y."/>
            <person name="Lopez-Garcia P."/>
        </authorList>
    </citation>
    <scope>NUCLEOTIDE SEQUENCE [LARGE SCALE GENOMIC DNA]</scope>
    <source>
        <strain evidence="7 8">D10</strain>
    </source>
</reference>
<dbReference type="RefSeq" id="WP_071453466.1">
    <property type="nucleotide sequence ID" value="NZ_CP017675.1"/>
</dbReference>
<dbReference type="KEGG" id="glt:GlitD10_0470"/>
<evidence type="ECO:0000256" key="3">
    <source>
        <dbReference type="ARBA" id="ARBA00022630"/>
    </source>
</evidence>
<comment type="cofactor">
    <cofactor evidence="1">
        <name>FAD</name>
        <dbReference type="ChEBI" id="CHEBI:57692"/>
    </cofactor>
</comment>
<name>A0A1J0AA46_9CYAN</name>
<sequence>MTGSRIVIVGGGFGGLYTALNLCQFPWTEANRPEIILLNDARHFLFSPLLYELITGEMQSWEIAPPYEELLADTPVRFQQAQVRGVDLAQRRVDVGGEQITGDYLVLAVGGETQRPAIPGLQEYAHEFRTLADAERLRERLRLLLGGTGVVRVAIVGAGPSGIELACKLADQLGNRGRVRVVDRGAEILKTFSRFARTSAQNALEHRGVWLNLATTVTEITDNSITLNYKDQLDILPVDLVIWTAGTRTPDWITALPAQHDPQGRLVVRPTLQ</sequence>
<feature type="domain" description="FAD/NAD(P)-binding" evidence="6">
    <location>
        <begin position="5"/>
        <end position="272"/>
    </location>
</feature>
<gene>
    <name evidence="7" type="primary">ndh</name>
    <name evidence="7" type="ORF">GlitD10_0470</name>
</gene>
<dbReference type="STRING" id="1188229.GlitD10_0470"/>
<evidence type="ECO:0000256" key="4">
    <source>
        <dbReference type="ARBA" id="ARBA00022827"/>
    </source>
</evidence>
<dbReference type="GO" id="GO:0019646">
    <property type="term" value="P:aerobic electron transport chain"/>
    <property type="evidence" value="ECO:0007669"/>
    <property type="project" value="TreeGrafter"/>
</dbReference>
<dbReference type="Proteomes" id="UP000180235">
    <property type="component" value="Chromosome"/>
</dbReference>
<dbReference type="InterPro" id="IPR051169">
    <property type="entry name" value="NADH-Q_oxidoreductase"/>
</dbReference>
<dbReference type="AlphaFoldDB" id="A0A1J0AA46"/>
<dbReference type="OrthoDB" id="9781621at2"/>
<evidence type="ECO:0000313" key="7">
    <source>
        <dbReference type="EMBL" id="APB32781.1"/>
    </source>
</evidence>
<dbReference type="PRINTS" id="PR00368">
    <property type="entry name" value="FADPNR"/>
</dbReference>
<accession>A0A1J0AA46</accession>
<keyword evidence="5 7" id="KW-0560">Oxidoreductase</keyword>
<keyword evidence="3" id="KW-0285">Flavoprotein</keyword>
<organism evidence="7 8">
    <name type="scientific">Gloeomargarita lithophora Alchichica-D10</name>
    <dbReference type="NCBI Taxonomy" id="1188229"/>
    <lineage>
        <taxon>Bacteria</taxon>
        <taxon>Bacillati</taxon>
        <taxon>Cyanobacteriota</taxon>
        <taxon>Cyanophyceae</taxon>
        <taxon>Gloeomargaritales</taxon>
        <taxon>Gloeomargaritaceae</taxon>
        <taxon>Gloeomargarita</taxon>
    </lineage>
</organism>
<keyword evidence="4" id="KW-0274">FAD</keyword>
<protein>
    <submittedName>
        <fullName evidence="7">Type II NADH dehydrogenase B</fullName>
        <ecNumber evidence="7">1.6.99.3</ecNumber>
    </submittedName>
</protein>
<dbReference type="EMBL" id="CP017675">
    <property type="protein sequence ID" value="APB32781.1"/>
    <property type="molecule type" value="Genomic_DNA"/>
</dbReference>
<dbReference type="PANTHER" id="PTHR42913:SF4">
    <property type="entry name" value="ALTERNATIVE NAD(P)H-UBIQUINONE OXIDOREDUCTASE C1, CHLOROPLASTIC_MITOCHONDRIAL"/>
    <property type="match status" value="1"/>
</dbReference>
<dbReference type="GO" id="GO:0003955">
    <property type="term" value="F:NAD(P)H dehydrogenase (quinone) activity"/>
    <property type="evidence" value="ECO:0007669"/>
    <property type="project" value="TreeGrafter"/>
</dbReference>
<dbReference type="Pfam" id="PF07992">
    <property type="entry name" value="Pyr_redox_2"/>
    <property type="match status" value="1"/>
</dbReference>